<dbReference type="EMBL" id="SADE01000001">
    <property type="protein sequence ID" value="RVU39019.1"/>
    <property type="molecule type" value="Genomic_DNA"/>
</dbReference>
<dbReference type="AlphaFoldDB" id="A0A437QX23"/>
<name>A0A437QX23_9PROT</name>
<comment type="caution">
    <text evidence="1">The sequence shown here is derived from an EMBL/GenBank/DDBJ whole genome shotgun (WGS) entry which is preliminary data.</text>
</comment>
<dbReference type="RefSeq" id="WP_127764391.1">
    <property type="nucleotide sequence ID" value="NZ_SADE01000001.1"/>
</dbReference>
<keyword evidence="2" id="KW-1185">Reference proteome</keyword>
<dbReference type="Pfam" id="PF21190">
    <property type="entry name" value="Bbp16"/>
    <property type="match status" value="1"/>
</dbReference>
<gene>
    <name evidence="1" type="ORF">EOI86_07110</name>
</gene>
<reference evidence="2" key="1">
    <citation type="submission" date="2019-01" db="EMBL/GenBank/DDBJ databases">
        <title>Gri0909 isolated from a small marine red alga.</title>
        <authorList>
            <person name="Kim J."/>
            <person name="Jeong S.E."/>
            <person name="Jeon C.O."/>
        </authorList>
    </citation>
    <scope>NUCLEOTIDE SEQUENCE [LARGE SCALE GENOMIC DNA]</scope>
    <source>
        <strain evidence="2">Gri0909</strain>
    </source>
</reference>
<dbReference type="Gene3D" id="2.60.120.1110">
    <property type="match status" value="1"/>
</dbReference>
<evidence type="ECO:0000313" key="2">
    <source>
        <dbReference type="Proteomes" id="UP000287447"/>
    </source>
</evidence>
<dbReference type="Proteomes" id="UP000287447">
    <property type="component" value="Unassembled WGS sequence"/>
</dbReference>
<protein>
    <submittedName>
        <fullName evidence="1">Uncharacterized protein</fullName>
    </submittedName>
</protein>
<evidence type="ECO:0000313" key="1">
    <source>
        <dbReference type="EMBL" id="RVU39019.1"/>
    </source>
</evidence>
<dbReference type="OrthoDB" id="5455995at2"/>
<proteinExistence type="predicted"/>
<sequence length="132" mass="13897">MILDSELLLSDGQEITATAASDDFIDFGSNRDVGPGTPVPLLIQVASDFSDMDDLTVDIQTSGDPTFSAGVKTLASMTVPVADLVQGYQFPVGHLPNHCRRYLRLNYTVGTPGASPGGAITAGIVWGVQTNR</sequence>
<organism evidence="1 2">
    <name type="scientific">Hwanghaeella grinnelliae</name>
    <dbReference type="NCBI Taxonomy" id="2500179"/>
    <lineage>
        <taxon>Bacteria</taxon>
        <taxon>Pseudomonadati</taxon>
        <taxon>Pseudomonadota</taxon>
        <taxon>Alphaproteobacteria</taxon>
        <taxon>Rhodospirillales</taxon>
        <taxon>Rhodospirillaceae</taxon>
        <taxon>Hwanghaeella</taxon>
    </lineage>
</organism>
<dbReference type="InterPro" id="IPR048922">
    <property type="entry name" value="Bbp16"/>
</dbReference>
<accession>A0A437QX23</accession>